<dbReference type="KEGG" id="lak:106178796"/>
<protein>
    <recommendedName>
        <fullName evidence="5">dolichyl-phosphate-mannose--protein mannosyltransferase</fullName>
        <ecNumber evidence="5">2.4.1.109</ecNumber>
    </recommendedName>
</protein>
<evidence type="ECO:0000256" key="8">
    <source>
        <dbReference type="ARBA" id="ARBA00022737"/>
    </source>
</evidence>
<gene>
    <name evidence="17" type="primary">LOC106178796</name>
</gene>
<feature type="transmembrane region" description="Helical" evidence="14">
    <location>
        <begin position="266"/>
        <end position="287"/>
    </location>
</feature>
<dbReference type="UniPathway" id="UPA00378"/>
<evidence type="ECO:0000256" key="11">
    <source>
        <dbReference type="ARBA" id="ARBA00022989"/>
    </source>
</evidence>
<dbReference type="GeneID" id="106178796"/>
<dbReference type="SUPFAM" id="SSF48452">
    <property type="entry name" value="TPR-like"/>
    <property type="match status" value="2"/>
</dbReference>
<feature type="transmembrane region" description="Helical" evidence="14">
    <location>
        <begin position="475"/>
        <end position="494"/>
    </location>
</feature>
<dbReference type="PROSITE" id="PS50293">
    <property type="entry name" value="TPR_REGION"/>
    <property type="match status" value="2"/>
</dbReference>
<name>A0A1S3K4P3_LINAN</name>
<keyword evidence="6" id="KW-0808">Transferase</keyword>
<dbReference type="InterPro" id="IPR052384">
    <property type="entry name" value="TMTC_O-mannosyltransferase"/>
</dbReference>
<feature type="repeat" description="TPR" evidence="13">
    <location>
        <begin position="763"/>
        <end position="796"/>
    </location>
</feature>
<evidence type="ECO:0000313" key="16">
    <source>
        <dbReference type="Proteomes" id="UP000085678"/>
    </source>
</evidence>
<feature type="repeat" description="TPR" evidence="13">
    <location>
        <begin position="831"/>
        <end position="864"/>
    </location>
</feature>
<dbReference type="PANTHER" id="PTHR44216">
    <property type="entry name" value="PROTEIN O-MANNOSYL-TRANSFERASE TMTC2"/>
    <property type="match status" value="1"/>
</dbReference>
<dbReference type="GO" id="GO:0005789">
    <property type="term" value="C:endoplasmic reticulum membrane"/>
    <property type="evidence" value="ECO:0007669"/>
    <property type="project" value="TreeGrafter"/>
</dbReference>
<feature type="domain" description="DUF1736" evidence="15">
    <location>
        <begin position="290"/>
        <end position="362"/>
    </location>
</feature>
<dbReference type="RefSeq" id="XP_013417600.1">
    <property type="nucleotide sequence ID" value="XM_013562146.2"/>
</dbReference>
<feature type="transmembrane region" description="Helical" evidence="14">
    <location>
        <begin position="308"/>
        <end position="332"/>
    </location>
</feature>
<dbReference type="InterPro" id="IPR011990">
    <property type="entry name" value="TPR-like_helical_dom_sf"/>
</dbReference>
<feature type="repeat" description="TPR" evidence="13">
    <location>
        <begin position="545"/>
        <end position="578"/>
    </location>
</feature>
<dbReference type="InParanoid" id="A0A1S3K4P3"/>
<dbReference type="Gene3D" id="1.25.40.10">
    <property type="entry name" value="Tetratricopeptide repeat domain"/>
    <property type="match status" value="3"/>
</dbReference>
<dbReference type="FunCoup" id="A0A1S3K4P3">
    <property type="interactions" value="135"/>
</dbReference>
<feature type="transmembrane region" description="Helical" evidence="14">
    <location>
        <begin position="506"/>
        <end position="524"/>
    </location>
</feature>
<keyword evidence="7 14" id="KW-0812">Transmembrane</keyword>
<dbReference type="Pfam" id="PF08409">
    <property type="entry name" value="TMTC_DUF1736"/>
    <property type="match status" value="1"/>
</dbReference>
<feature type="transmembrane region" description="Helical" evidence="14">
    <location>
        <begin position="173"/>
        <end position="190"/>
    </location>
</feature>
<dbReference type="GO" id="GO:0004169">
    <property type="term" value="F:dolichyl-phosphate-mannose-protein mannosyltransferase activity"/>
    <property type="evidence" value="ECO:0007669"/>
    <property type="project" value="UniProtKB-EC"/>
</dbReference>
<evidence type="ECO:0000256" key="6">
    <source>
        <dbReference type="ARBA" id="ARBA00022679"/>
    </source>
</evidence>
<organism evidence="16 17">
    <name type="scientific">Lingula anatina</name>
    <name type="common">Brachiopod</name>
    <name type="synonym">Lingula unguis</name>
    <dbReference type="NCBI Taxonomy" id="7574"/>
    <lineage>
        <taxon>Eukaryota</taxon>
        <taxon>Metazoa</taxon>
        <taxon>Spiralia</taxon>
        <taxon>Lophotrochozoa</taxon>
        <taxon>Brachiopoda</taxon>
        <taxon>Linguliformea</taxon>
        <taxon>Lingulata</taxon>
        <taxon>Lingulida</taxon>
        <taxon>Linguloidea</taxon>
        <taxon>Lingulidae</taxon>
        <taxon>Lingula</taxon>
    </lineage>
</organism>
<dbReference type="OrthoDB" id="19588at2759"/>
<dbReference type="SMART" id="SM00028">
    <property type="entry name" value="TPR"/>
    <property type="match status" value="9"/>
</dbReference>
<keyword evidence="16" id="KW-1185">Reference proteome</keyword>
<evidence type="ECO:0000256" key="2">
    <source>
        <dbReference type="ARBA" id="ARBA00004240"/>
    </source>
</evidence>
<comment type="similarity">
    <text evidence="4">Belongs to the TMTC family.</text>
</comment>
<evidence type="ECO:0000256" key="14">
    <source>
        <dbReference type="SAM" id="Phobius"/>
    </source>
</evidence>
<feature type="repeat" description="TPR" evidence="13">
    <location>
        <begin position="658"/>
        <end position="691"/>
    </location>
</feature>
<dbReference type="Pfam" id="PF13424">
    <property type="entry name" value="TPR_12"/>
    <property type="match status" value="2"/>
</dbReference>
<evidence type="ECO:0000256" key="12">
    <source>
        <dbReference type="ARBA" id="ARBA00023136"/>
    </source>
</evidence>
<dbReference type="InterPro" id="IPR019734">
    <property type="entry name" value="TPR_rpt"/>
</dbReference>
<feature type="transmembrane region" description="Helical" evidence="14">
    <location>
        <begin position="445"/>
        <end position="469"/>
    </location>
</feature>
<dbReference type="AlphaFoldDB" id="A0A1S3K4P3"/>
<evidence type="ECO:0000256" key="10">
    <source>
        <dbReference type="ARBA" id="ARBA00022824"/>
    </source>
</evidence>
<evidence type="ECO:0000256" key="4">
    <source>
        <dbReference type="ARBA" id="ARBA00007882"/>
    </source>
</evidence>
<comment type="pathway">
    <text evidence="3">Protein modification; protein glycosylation.</text>
</comment>
<proteinExistence type="inferred from homology"/>
<dbReference type="STRING" id="7574.A0A1S3K4P3"/>
<accession>A0A1S3K4P3</accession>
<keyword evidence="10" id="KW-0256">Endoplasmic reticulum</keyword>
<dbReference type="PANTHER" id="PTHR44216:SF3">
    <property type="entry name" value="PROTEIN O-MANNOSYL-TRANSFERASE TMTC2"/>
    <property type="match status" value="1"/>
</dbReference>
<keyword evidence="9 13" id="KW-0802">TPR repeat</keyword>
<dbReference type="Pfam" id="PF13181">
    <property type="entry name" value="TPR_8"/>
    <property type="match status" value="2"/>
</dbReference>
<evidence type="ECO:0000256" key="1">
    <source>
        <dbReference type="ARBA" id="ARBA00004141"/>
    </source>
</evidence>
<dbReference type="PROSITE" id="PS50005">
    <property type="entry name" value="TPR"/>
    <property type="match status" value="7"/>
</dbReference>
<comment type="subcellular location">
    <subcellularLocation>
        <location evidence="2">Endoplasmic reticulum</location>
    </subcellularLocation>
    <subcellularLocation>
        <location evidence="1">Membrane</location>
        <topology evidence="1">Multi-pass membrane protein</topology>
    </subcellularLocation>
</comment>
<evidence type="ECO:0000256" key="9">
    <source>
        <dbReference type="ARBA" id="ARBA00022803"/>
    </source>
</evidence>
<sequence>MKTCMRLRSRSFIEQARWRWTDWKSAENGRMEKKLALPCAVALLLYLNTFDADFAYDDSRAIQKNQDLLPQTPVWNLFLDDFWGTPLTHSGSHKSYRPLCVLSFRLNYYLDGLNPRGYHIGNVLLHVAVTGLYTYFAKCFLRRTFPTILAGLLFATHPIHTEAVAGVVGRADVGASLFFLLAFLCYQRFCKYRDKSWQFCNPEDDTQSRKWLSMFLVAIFTASSMLTKEQGVTVLAVCAVYDMFIQHRMRVCDLSLVLSVKKYRSLLEGLALLTAIGGCLVSFRIYLMGSKPPEFAPADNPASDSDSFLTRTLTFFYLPVVNLWLLICPSILSFDWSMESIPLVESLADHRNILTAGFYAALAVTTSQIVKNLNQQGKQDAKPSAANGNGFSHHWGSSSHYTSHSKQTVAYKRHRLARRNSSSSTDSSDDNQNIKTTTTNRTLNVLIISMATMIFPFIPATNIFFYVGFVIAERVLYLPSMGFCMLVAEGAYLLHKKIKNKGQRRAMHLLLVVLLLAFSARTVLRNEDWKTEERLYKSGISVNPAKAWGNLANIYNSQNRVDEAEQAYTAALQHRGNMADVHYNLGILLQEQKRYKDAIISYQNAIKFRPRLSLAHLNLGIVYGILGRNDDAAKVYRHCAELDITGLKDPKLHEGTKISALYNLGRLYAEQEKYQEAIDVYLEAIRRRPSHYAPQSLFNMLGEAYLKQGSFSQAEHWYQEALASKPDHIPAHLTMARLWHKRNQVSEAEKWFQKAFALDDKDVSIYQHYSQFLSDIGRHGEAADMYKKATELTPDDFELVFNAANALRQAQRNTEAEQYYRKAAHLRPKSASAHMNLGAMLHFNGKLGDAENSYLQALELKPDDELTRTNLRKLRNLMQTKGNPSKRAGNRR</sequence>
<evidence type="ECO:0000256" key="7">
    <source>
        <dbReference type="ARBA" id="ARBA00022692"/>
    </source>
</evidence>
<evidence type="ECO:0000256" key="13">
    <source>
        <dbReference type="PROSITE-ProRule" id="PRU00339"/>
    </source>
</evidence>
<evidence type="ECO:0000256" key="3">
    <source>
        <dbReference type="ARBA" id="ARBA00004922"/>
    </source>
</evidence>
<dbReference type="Pfam" id="PF13432">
    <property type="entry name" value="TPR_16"/>
    <property type="match status" value="1"/>
</dbReference>
<keyword evidence="11 14" id="KW-1133">Transmembrane helix</keyword>
<feature type="repeat" description="TPR" evidence="13">
    <location>
        <begin position="695"/>
        <end position="728"/>
    </location>
</feature>
<keyword evidence="8" id="KW-0677">Repeat</keyword>
<dbReference type="Proteomes" id="UP000085678">
    <property type="component" value="Unplaced"/>
</dbReference>
<feature type="repeat" description="TPR" evidence="13">
    <location>
        <begin position="579"/>
        <end position="612"/>
    </location>
</feature>
<feature type="repeat" description="TPR" evidence="13">
    <location>
        <begin position="729"/>
        <end position="762"/>
    </location>
</feature>
<dbReference type="EC" id="2.4.1.109" evidence="5"/>
<evidence type="ECO:0000313" key="17">
    <source>
        <dbReference type="RefSeq" id="XP_013417600.1"/>
    </source>
</evidence>
<evidence type="ECO:0000259" key="15">
    <source>
        <dbReference type="Pfam" id="PF08409"/>
    </source>
</evidence>
<dbReference type="InterPro" id="IPR013618">
    <property type="entry name" value="TMTC_DUF1736"/>
</dbReference>
<reference evidence="17" key="1">
    <citation type="submission" date="2025-08" db="UniProtKB">
        <authorList>
            <consortium name="RefSeq"/>
        </authorList>
    </citation>
    <scope>IDENTIFICATION</scope>
    <source>
        <tissue evidence="17">Gonads</tissue>
    </source>
</reference>
<evidence type="ECO:0000256" key="5">
    <source>
        <dbReference type="ARBA" id="ARBA00012839"/>
    </source>
</evidence>
<feature type="transmembrane region" description="Helical" evidence="14">
    <location>
        <begin position="117"/>
        <end position="136"/>
    </location>
</feature>
<keyword evidence="12 14" id="KW-0472">Membrane</keyword>